<dbReference type="EMBL" id="AP019781">
    <property type="protein sequence ID" value="BBL67341.1"/>
    <property type="molecule type" value="Genomic_DNA"/>
</dbReference>
<protein>
    <recommendedName>
        <fullName evidence="2">PAS domain-containing protein</fullName>
    </recommendedName>
</protein>
<name>A0ABN5XK43_9EURY</name>
<dbReference type="Pfam" id="PF08448">
    <property type="entry name" value="PAS_4"/>
    <property type="match status" value="3"/>
</dbReference>
<accession>A0ABN5XK43</accession>
<dbReference type="InterPro" id="IPR000014">
    <property type="entry name" value="PAS"/>
</dbReference>
<evidence type="ECO:0000256" key="1">
    <source>
        <dbReference type="SAM" id="Coils"/>
    </source>
</evidence>
<dbReference type="InterPro" id="IPR011991">
    <property type="entry name" value="ArsR-like_HTH"/>
</dbReference>
<sequence length="627" mass="69657">MVTSQVDRQTENNLAGILGILQEHPGGLSISDIATLLTMNRNSVSKYLAILQRQGSVDMRLVGAAKIYCPTRRLPIAAVRRFCSPNLIVVDHNLEVLEVSGTLAGILGATPEALIGHPVLPLFPGISSSDDVASLLRRALWGEEGTFRWSPGSRRGAASYRVSLIPTVLETGRPAVSLVLEKVLEDGDPGEERLFEASRQEALREDRAEGIVRVSPDGRAGWADDVYCRMTGTRRDDLIGRQFRPPLVEEERTAWRNFVRGLTPKNPAATIDCRMVMPDGSTRYYRWRGRALCSPDGTILEYQYLCSDSHEFRVIEETLRRQLQALEQEAHDREGALRESEERFRRIFEDSPTGIAVCDSAGALLHANRACLELFGIARLNDVRGINLLQVCRALDACEMQAPGDAVTPLECRFDFDRVRSRDLLPTTRTGIIHVGGVVSPLRSPDDGDPDGCLIQVHDVTGRVLAEGALRESHDRLAGIVRHLPDAMFAIDRGGVVTAWNLAMEELTGITAEEILGKGDHEYTLPFYGKRTAMLVDKVLNPDVALRNRYRFITYAEGGEIIAEAVIPPSGGGFPWIWWVKAGPLYDNRGEIVGAIESIRDITGERRAERFQKWERIFMDETGETPR</sequence>
<feature type="coiled-coil region" evidence="1">
    <location>
        <begin position="316"/>
        <end position="343"/>
    </location>
</feature>
<dbReference type="RefSeq" id="WP_221057761.1">
    <property type="nucleotide sequence ID" value="NZ_AP019781.1"/>
</dbReference>
<dbReference type="NCBIfam" id="TIGR00229">
    <property type="entry name" value="sensory_box"/>
    <property type="match status" value="2"/>
</dbReference>
<dbReference type="CDD" id="cd00090">
    <property type="entry name" value="HTH_ARSR"/>
    <property type="match status" value="1"/>
</dbReference>
<evidence type="ECO:0000259" key="2">
    <source>
        <dbReference type="PROSITE" id="PS50112"/>
    </source>
</evidence>
<organism evidence="3 4">
    <name type="scientific">Methanoculleus chikugoensis</name>
    <dbReference type="NCBI Taxonomy" id="118126"/>
    <lineage>
        <taxon>Archaea</taxon>
        <taxon>Methanobacteriati</taxon>
        <taxon>Methanobacteriota</taxon>
        <taxon>Stenosarchaea group</taxon>
        <taxon>Methanomicrobia</taxon>
        <taxon>Methanomicrobiales</taxon>
        <taxon>Methanomicrobiaceae</taxon>
        <taxon>Methanoculleus</taxon>
    </lineage>
</organism>
<keyword evidence="1" id="KW-0175">Coiled coil</keyword>
<dbReference type="InterPro" id="IPR052155">
    <property type="entry name" value="Biofilm_reg_signaling"/>
</dbReference>
<feature type="domain" description="PAS" evidence="2">
    <location>
        <begin position="340"/>
        <end position="379"/>
    </location>
</feature>
<dbReference type="GeneID" id="66130023"/>
<keyword evidence="4" id="KW-1185">Reference proteome</keyword>
<feature type="domain" description="PAS" evidence="2">
    <location>
        <begin position="473"/>
        <end position="518"/>
    </location>
</feature>
<dbReference type="CDD" id="cd00130">
    <property type="entry name" value="PAS"/>
    <property type="match status" value="3"/>
</dbReference>
<gene>
    <name evidence="3" type="ORF">MchiMG62_05220</name>
</gene>
<dbReference type="Pfam" id="PF13188">
    <property type="entry name" value="PAS_8"/>
    <property type="match status" value="1"/>
</dbReference>
<reference evidence="3 4" key="1">
    <citation type="submission" date="2019-06" db="EMBL/GenBank/DDBJ databases">
        <title>Complete genome sequence of Methanoculleus chikugoensis strain MG62.</title>
        <authorList>
            <person name="Asakawa S."/>
            <person name="Dianou D."/>
        </authorList>
    </citation>
    <scope>NUCLEOTIDE SEQUENCE [LARGE SCALE GENOMIC DNA]</scope>
    <source>
        <strain evidence="3 4">MG62</strain>
    </source>
</reference>
<proteinExistence type="predicted"/>
<dbReference type="InterPro" id="IPR005471">
    <property type="entry name" value="Tscrpt_reg_IclR_N"/>
</dbReference>
<dbReference type="PROSITE" id="PS50112">
    <property type="entry name" value="PAS"/>
    <property type="match status" value="2"/>
</dbReference>
<dbReference type="Pfam" id="PF09339">
    <property type="entry name" value="HTH_IclR"/>
    <property type="match status" value="1"/>
</dbReference>
<dbReference type="PANTHER" id="PTHR44757">
    <property type="entry name" value="DIGUANYLATE CYCLASE DGCP"/>
    <property type="match status" value="1"/>
</dbReference>
<dbReference type="InterPro" id="IPR013656">
    <property type="entry name" value="PAS_4"/>
</dbReference>
<dbReference type="Proteomes" id="UP000824969">
    <property type="component" value="Chromosome"/>
</dbReference>
<dbReference type="PANTHER" id="PTHR44757:SF2">
    <property type="entry name" value="BIOFILM ARCHITECTURE MAINTENANCE PROTEIN MBAA"/>
    <property type="match status" value="1"/>
</dbReference>
<evidence type="ECO:0000313" key="3">
    <source>
        <dbReference type="EMBL" id="BBL67341.1"/>
    </source>
</evidence>
<evidence type="ECO:0000313" key="4">
    <source>
        <dbReference type="Proteomes" id="UP000824969"/>
    </source>
</evidence>
<dbReference type="SMART" id="SM00091">
    <property type="entry name" value="PAS"/>
    <property type="match status" value="4"/>
</dbReference>